<proteinExistence type="inferred from homology"/>
<dbReference type="GO" id="GO:0046872">
    <property type="term" value="F:metal ion binding"/>
    <property type="evidence" value="ECO:0007669"/>
    <property type="project" value="UniProtKB-KW"/>
</dbReference>
<evidence type="ECO:0000256" key="1">
    <source>
        <dbReference type="ARBA" id="ARBA00008779"/>
    </source>
</evidence>
<keyword evidence="3 5" id="KW-0378">Hydrolase</keyword>
<dbReference type="InterPro" id="IPR000917">
    <property type="entry name" value="Sulfatase_N"/>
</dbReference>
<protein>
    <submittedName>
        <fullName evidence="5">Sulfatase-like hydrolase/transferase</fullName>
    </submittedName>
</protein>
<evidence type="ECO:0000256" key="3">
    <source>
        <dbReference type="ARBA" id="ARBA00022801"/>
    </source>
</evidence>
<evidence type="ECO:0000259" key="4">
    <source>
        <dbReference type="Pfam" id="PF00884"/>
    </source>
</evidence>
<sequence length="501" mass="55841">MSAENVLFILTDQWPASAFSFCGADTPALKQRSGSASTIATPNIDRLAAAGTVFGNAFTTCPLCTPARGTLLTGRWPHETGITDNYAVGYSQQFSPPLTERTWIDEAARLGYHVGYFGKWHLGPVNPEARGAHSFDPNAEVQRRPYDPETSNFSYQFAKDNYDRQTQGLIRGRAPFWGDTAQPKEACPPFPVMENGVRFLEEWAASDRNKPFFLTVSSAEPHFPHHLPEPYTGIAQELRAKVELPVNLHDNCAGRPWFHAVAWWPCMDTSPLDEEEWRTVVAYSHAHIMMVDEAIGRVLDALERLGLQESTTVVFVADHGDMEGAHNRFDKGAYFYEEVWRIPLIIRAPEREPAAQDAFVSLIDVGETLFGLIDAAATTERPRAGRDLLPLVGRGTRPADWPQTAYGVYNLYNGMNFAVRAIRDERYKYVWNPQAIDELYDLEADPHEMENLTAEPGLAATQDDLRRQLMDWLAEVGDDLPSRADVLPAAGTIMATGEAGP</sequence>
<reference evidence="5" key="1">
    <citation type="submission" date="2019-09" db="EMBL/GenBank/DDBJ databases">
        <title>Characterisation of the sponge microbiome using genome-centric metagenomics.</title>
        <authorList>
            <person name="Engelberts J.P."/>
            <person name="Robbins S.J."/>
            <person name="De Goeij J.M."/>
            <person name="Aranda M."/>
            <person name="Bell S.C."/>
            <person name="Webster N.S."/>
        </authorList>
    </citation>
    <scope>NUCLEOTIDE SEQUENCE</scope>
    <source>
        <strain evidence="5">SB0661_bin_32</strain>
    </source>
</reference>
<dbReference type="GO" id="GO:0008484">
    <property type="term" value="F:sulfuric ester hydrolase activity"/>
    <property type="evidence" value="ECO:0007669"/>
    <property type="project" value="TreeGrafter"/>
</dbReference>
<dbReference type="SUPFAM" id="SSF53649">
    <property type="entry name" value="Alkaline phosphatase-like"/>
    <property type="match status" value="1"/>
</dbReference>
<name>A0A6B1D2F3_9CHLR</name>
<dbReference type="AlphaFoldDB" id="A0A6B1D2F3"/>
<dbReference type="Gene3D" id="3.40.720.10">
    <property type="entry name" value="Alkaline Phosphatase, subunit A"/>
    <property type="match status" value="1"/>
</dbReference>
<gene>
    <name evidence="5" type="ORF">F4X14_03540</name>
</gene>
<dbReference type="InterPro" id="IPR017850">
    <property type="entry name" value="Alkaline_phosphatase_core_sf"/>
</dbReference>
<dbReference type="PANTHER" id="PTHR45953">
    <property type="entry name" value="IDURONATE 2-SULFATASE"/>
    <property type="match status" value="1"/>
</dbReference>
<comment type="similarity">
    <text evidence="1">Belongs to the sulfatase family.</text>
</comment>
<dbReference type="PANTHER" id="PTHR45953:SF1">
    <property type="entry name" value="IDURONATE 2-SULFATASE"/>
    <property type="match status" value="1"/>
</dbReference>
<dbReference type="PROSITE" id="PS00523">
    <property type="entry name" value="SULFATASE_1"/>
    <property type="match status" value="1"/>
</dbReference>
<accession>A0A6B1D2F3</accession>
<keyword evidence="5" id="KW-0808">Transferase</keyword>
<organism evidence="5">
    <name type="scientific">Caldilineaceae bacterium SB0661_bin_32</name>
    <dbReference type="NCBI Taxonomy" id="2605255"/>
    <lineage>
        <taxon>Bacteria</taxon>
        <taxon>Bacillati</taxon>
        <taxon>Chloroflexota</taxon>
        <taxon>Caldilineae</taxon>
        <taxon>Caldilineales</taxon>
        <taxon>Caldilineaceae</taxon>
    </lineage>
</organism>
<keyword evidence="2" id="KW-0479">Metal-binding</keyword>
<comment type="caution">
    <text evidence="5">The sequence shown here is derived from an EMBL/GenBank/DDBJ whole genome shotgun (WGS) entry which is preliminary data.</text>
</comment>
<dbReference type="GO" id="GO:0016740">
    <property type="term" value="F:transferase activity"/>
    <property type="evidence" value="ECO:0007669"/>
    <property type="project" value="UniProtKB-KW"/>
</dbReference>
<dbReference type="InterPro" id="IPR024607">
    <property type="entry name" value="Sulfatase_CS"/>
</dbReference>
<dbReference type="Pfam" id="PF00884">
    <property type="entry name" value="Sulfatase"/>
    <property type="match status" value="1"/>
</dbReference>
<evidence type="ECO:0000256" key="2">
    <source>
        <dbReference type="ARBA" id="ARBA00022723"/>
    </source>
</evidence>
<evidence type="ECO:0000313" key="5">
    <source>
        <dbReference type="EMBL" id="MYC94020.1"/>
    </source>
</evidence>
<feature type="domain" description="Sulfatase N-terminal" evidence="4">
    <location>
        <begin position="5"/>
        <end position="374"/>
    </location>
</feature>
<dbReference type="GO" id="GO:0005737">
    <property type="term" value="C:cytoplasm"/>
    <property type="evidence" value="ECO:0007669"/>
    <property type="project" value="TreeGrafter"/>
</dbReference>
<dbReference type="EMBL" id="VXMH01000016">
    <property type="protein sequence ID" value="MYC94020.1"/>
    <property type="molecule type" value="Genomic_DNA"/>
</dbReference>